<evidence type="ECO:0000256" key="4">
    <source>
        <dbReference type="ARBA" id="ARBA00023015"/>
    </source>
</evidence>
<dbReference type="GO" id="GO:0000785">
    <property type="term" value="C:chromatin"/>
    <property type="evidence" value="ECO:0007669"/>
    <property type="project" value="TreeGrafter"/>
</dbReference>
<name>A0AAV8DR50_9POAL</name>
<comment type="subcellular location">
    <subcellularLocation>
        <location evidence="1 7">Nucleus</location>
    </subcellularLocation>
</comment>
<feature type="domain" description="Histone deacetylase interacting" evidence="9">
    <location>
        <begin position="481"/>
        <end position="581"/>
    </location>
</feature>
<dbReference type="PANTHER" id="PTHR12346">
    <property type="entry name" value="SIN3B-RELATED"/>
    <property type="match status" value="1"/>
</dbReference>
<dbReference type="PANTHER" id="PTHR12346:SF0">
    <property type="entry name" value="SIN3A, ISOFORM G"/>
    <property type="match status" value="1"/>
</dbReference>
<evidence type="ECO:0000256" key="6">
    <source>
        <dbReference type="ARBA" id="ARBA00023242"/>
    </source>
</evidence>
<feature type="region of interest" description="Disordered" evidence="8">
    <location>
        <begin position="789"/>
        <end position="1011"/>
    </location>
</feature>
<feature type="compositionally biased region" description="Polar residues" evidence="8">
    <location>
        <begin position="867"/>
        <end position="883"/>
    </location>
</feature>
<dbReference type="FunFam" id="1.20.1160.11:FF:000003">
    <property type="entry name" value="Paired amphipathic helix SIN3-like protein"/>
    <property type="match status" value="1"/>
</dbReference>
<evidence type="ECO:0000256" key="1">
    <source>
        <dbReference type="ARBA" id="ARBA00004123"/>
    </source>
</evidence>
<dbReference type="Pfam" id="PF08295">
    <property type="entry name" value="Sin3_corepress"/>
    <property type="match status" value="1"/>
</dbReference>
<evidence type="ECO:0000313" key="11">
    <source>
        <dbReference type="Proteomes" id="UP001140206"/>
    </source>
</evidence>
<comment type="caution">
    <text evidence="10">The sequence shown here is derived from an EMBL/GenBank/DDBJ whole genome shotgun (WGS) entry which is preliminary data.</text>
</comment>
<feature type="region of interest" description="Disordered" evidence="8">
    <location>
        <begin position="195"/>
        <end position="316"/>
    </location>
</feature>
<keyword evidence="3" id="KW-0677">Repeat</keyword>
<accession>A0AAV8DR50</accession>
<dbReference type="InterPro" id="IPR003822">
    <property type="entry name" value="PAH"/>
</dbReference>
<feature type="compositionally biased region" description="Basic and acidic residues" evidence="8">
    <location>
        <begin position="413"/>
        <end position="446"/>
    </location>
</feature>
<dbReference type="PROSITE" id="PS51477">
    <property type="entry name" value="PAH"/>
    <property type="match status" value="3"/>
</dbReference>
<dbReference type="EMBL" id="JAMFTS010000003">
    <property type="protein sequence ID" value="KAJ4770384.1"/>
    <property type="molecule type" value="Genomic_DNA"/>
</dbReference>
<protein>
    <submittedName>
        <fullName evidence="10">Paired amphipathic helix Sin3-like protein</fullName>
    </submittedName>
</protein>
<dbReference type="Proteomes" id="UP001140206">
    <property type="component" value="Chromosome 3"/>
</dbReference>
<keyword evidence="11" id="KW-1185">Reference proteome</keyword>
<gene>
    <name evidence="10" type="ORF">LUZ62_054641</name>
</gene>
<feature type="compositionally biased region" description="Acidic residues" evidence="8">
    <location>
        <begin position="955"/>
        <end position="968"/>
    </location>
</feature>
<dbReference type="Pfam" id="PF02671">
    <property type="entry name" value="PAH"/>
    <property type="match status" value="3"/>
</dbReference>
<feature type="region of interest" description="Disordered" evidence="8">
    <location>
        <begin position="757"/>
        <end position="776"/>
    </location>
</feature>
<evidence type="ECO:0000256" key="3">
    <source>
        <dbReference type="ARBA" id="ARBA00022737"/>
    </source>
</evidence>
<evidence type="ECO:0000256" key="2">
    <source>
        <dbReference type="ARBA" id="ARBA00022491"/>
    </source>
</evidence>
<evidence type="ECO:0000256" key="5">
    <source>
        <dbReference type="ARBA" id="ARBA00023163"/>
    </source>
</evidence>
<dbReference type="GO" id="GO:0003714">
    <property type="term" value="F:transcription corepressor activity"/>
    <property type="evidence" value="ECO:0007669"/>
    <property type="project" value="InterPro"/>
</dbReference>
<evidence type="ECO:0000256" key="8">
    <source>
        <dbReference type="SAM" id="MobiDB-lite"/>
    </source>
</evidence>
<dbReference type="Pfam" id="PF16879">
    <property type="entry name" value="Sin3a_C"/>
    <property type="match status" value="1"/>
</dbReference>
<reference evidence="10" key="1">
    <citation type="submission" date="2022-08" db="EMBL/GenBank/DDBJ databases">
        <authorList>
            <person name="Marques A."/>
        </authorList>
    </citation>
    <scope>NUCLEOTIDE SEQUENCE</scope>
    <source>
        <strain evidence="10">RhyPub2mFocal</strain>
        <tissue evidence="10">Leaves</tissue>
    </source>
</reference>
<organism evidence="10 11">
    <name type="scientific">Rhynchospora pubera</name>
    <dbReference type="NCBI Taxonomy" id="906938"/>
    <lineage>
        <taxon>Eukaryota</taxon>
        <taxon>Viridiplantae</taxon>
        <taxon>Streptophyta</taxon>
        <taxon>Embryophyta</taxon>
        <taxon>Tracheophyta</taxon>
        <taxon>Spermatophyta</taxon>
        <taxon>Magnoliopsida</taxon>
        <taxon>Liliopsida</taxon>
        <taxon>Poales</taxon>
        <taxon>Cyperaceae</taxon>
        <taxon>Cyperoideae</taxon>
        <taxon>Rhynchosporeae</taxon>
        <taxon>Rhynchospora</taxon>
    </lineage>
</organism>
<keyword evidence="6 7" id="KW-0539">Nucleus</keyword>
<proteinExistence type="predicted"/>
<evidence type="ECO:0000313" key="10">
    <source>
        <dbReference type="EMBL" id="KAJ4770384.1"/>
    </source>
</evidence>
<dbReference type="FunFam" id="1.20.1160.11:FF:000001">
    <property type="entry name" value="Paired amphipathic helix protein Sin3"/>
    <property type="match status" value="1"/>
</dbReference>
<feature type="compositionally biased region" description="Polar residues" evidence="8">
    <location>
        <begin position="195"/>
        <end position="206"/>
    </location>
</feature>
<keyword evidence="5" id="KW-0804">Transcription</keyword>
<dbReference type="SUPFAM" id="SSF47762">
    <property type="entry name" value="PAH2 domain"/>
    <property type="match status" value="3"/>
</dbReference>
<dbReference type="GO" id="GO:0000118">
    <property type="term" value="C:histone deacetylase complex"/>
    <property type="evidence" value="ECO:0007669"/>
    <property type="project" value="TreeGrafter"/>
</dbReference>
<feature type="compositionally biased region" description="Basic and acidic residues" evidence="8">
    <location>
        <begin position="211"/>
        <end position="300"/>
    </location>
</feature>
<dbReference type="InterPro" id="IPR036600">
    <property type="entry name" value="PAH_sf"/>
</dbReference>
<evidence type="ECO:0000256" key="7">
    <source>
        <dbReference type="PROSITE-ProRule" id="PRU00810"/>
    </source>
</evidence>
<dbReference type="InterPro" id="IPR031693">
    <property type="entry name" value="Sin3_C"/>
</dbReference>
<feature type="region of interest" description="Disordered" evidence="8">
    <location>
        <begin position="405"/>
        <end position="467"/>
    </location>
</feature>
<feature type="region of interest" description="Disordered" evidence="8">
    <location>
        <begin position="1"/>
        <end position="45"/>
    </location>
</feature>
<dbReference type="FunFam" id="1.20.1160.11:FF:000002">
    <property type="entry name" value="Paired amphipathic helix protein SIN3"/>
    <property type="match status" value="1"/>
</dbReference>
<dbReference type="Gene3D" id="1.20.1160.11">
    <property type="entry name" value="Paired amphipathic helix"/>
    <property type="match status" value="3"/>
</dbReference>
<dbReference type="InterPro" id="IPR013194">
    <property type="entry name" value="HDAC_interact_dom"/>
</dbReference>
<keyword evidence="4" id="KW-0805">Transcription regulation</keyword>
<keyword evidence="2" id="KW-0678">Repressor</keyword>
<dbReference type="InterPro" id="IPR039774">
    <property type="entry name" value="Sin3-like"/>
</dbReference>
<feature type="compositionally biased region" description="Acidic residues" evidence="8">
    <location>
        <begin position="976"/>
        <end position="1003"/>
    </location>
</feature>
<dbReference type="SMART" id="SM00761">
    <property type="entry name" value="HDAC_interact"/>
    <property type="match status" value="1"/>
</dbReference>
<dbReference type="GO" id="GO:0000122">
    <property type="term" value="P:negative regulation of transcription by RNA polymerase II"/>
    <property type="evidence" value="ECO:0007669"/>
    <property type="project" value="TreeGrafter"/>
</dbReference>
<sequence>MKGELMGGGAQPLRRPGLVRPDPSVQSQPTVVQAPPPGSVAASASGAKLTTNDALDYLKRVKEIFLDQKGKYDEFLEVMKDFKSQRIDTNGVIMRVKELFKGNRDLILGFNNFLPKGYEIKFDEKKPIEFDEAINFVNKIKNRFQNEEHVYKSFLDILNMYRKENKTIQDVYREVTVLFDTHPDLLEEFTHFLPDNSSVAPHQHTSPARIVRRDDRTSIMPKKERSYTPLPMDRDHSVDRPDMEHDRKRRQEKERESRKEESRVRRERDREERDNEHDVADSGARKRSRRAEDPSDERAHGAPGEGADANSNMYGASSTFNEKNALRSAYPQEFEYCERVKEKLHPSTYQEFLKCLHIYSQEIINRGELKNLVGDLLGKFPDLMEGFNEFLTHCENLDEFIAGINKRQMPRPAKPDEKEREREREERERDRDRDRDRDKEVDRPDKGTPAVPKEGPSHKTAPSSKEKYNLCKPISELDLSNSPKCTPSYRLLPKNYPMPPASYRTPLGASVLNDVWVSVTSGSEDYSFKHMRKNQYEESLFRCEDDRFELDMLLESVNATTKRVEELLEKMHDNSAKSENTIRIEEYLTPLNIRCIERLYGDHGLDVMDVLRKNASLALPVILTRLKQKDEEWSRCRSDFNKVWAEIYAKNYHKSLDHRSFYFKQQDTRNLSTKALLAEIKENSEKQRKDAEMLQSISAWRNRSLQPDMNFAYTDHDIHSDLYKIIKYSCGEVCTSSDQAEKVMQIWTTFLEPMLGVQPRGQGGDDKEEAVKPSGRKIRGITISGKVIFAETNGGSTPIEGKSKGESTSHDTVGNGSHGHGRGNSEAASGMIGTPSKSLTHGGAEVATEPPRATNEILPEVEKGDSSKSFANGPSATDSTKPSPSRAPTAAKVEREEGELSPNADFEEDIFVAFDSTSNPASAAVTPANAPKSKPSGTENDAEVDEESVHRSAEDSENENENVSENGEEGSGSESGDGEDCSREEDQEEEDDEDGGPESEGEADGSAIGVVDEKETAAFPYSDRFVRTVRPVTKHVPMEEKSSRVFYGNDSFYILFRLHQILYERIYSAKKNSGDSEKKWRTSKDTNPPDLYAKFMNALFSLLDGSSDNAKFEDDCRAIIGTQSYVLFTLDKLIYKVVKQLQAMVSDEMDNKLLQLYTYEKSRGLGKFSDTVYYENARVLMHDESIYRIECCSDSSELFIQLMDVVEKPEATAVTIDPNFSSYLFKDFLHGEFNRKGIDTVFLSRNKRKRTDKDEISAAIRAIEGINVINGLEYKLMCATSKVSYVLDTEDFLIRKGRRRRISGGGATAGQMADQASISRRNTAKVEQFHRFLSRSF</sequence>
<feature type="compositionally biased region" description="Gly residues" evidence="8">
    <location>
        <begin position="1"/>
        <end position="10"/>
    </location>
</feature>
<evidence type="ECO:0000259" key="9">
    <source>
        <dbReference type="SMART" id="SM00761"/>
    </source>
</evidence>